<dbReference type="RefSeq" id="WP_006296791.1">
    <property type="nucleotide sequence ID" value="NZ_AEGR01000041.1"/>
</dbReference>
<dbReference type="eggNOG" id="COG3737">
    <property type="taxonomic scope" value="Bacteria"/>
</dbReference>
<dbReference type="Proteomes" id="UP000016368">
    <property type="component" value="Unassembled WGS sequence"/>
</dbReference>
<dbReference type="InterPro" id="IPR036748">
    <property type="entry name" value="MTH938-like_sf"/>
</dbReference>
<sequence>MKLHADSSTTQTIRGHGPGWITVESGGQTTRYSNSLVLGSGGLCRPWDEPSAISHFEDLQDGHFTWLAQAEATRPELVLFGSGLRLRFPRPPWLRSLADLGIGVETMDTAAACRTYNILAGEGRHVLAALVLESPVVAAHSAA</sequence>
<organism evidence="1 2">
    <name type="scientific">Hylemonella gracilis ATCC 19624</name>
    <dbReference type="NCBI Taxonomy" id="887062"/>
    <lineage>
        <taxon>Bacteria</taxon>
        <taxon>Pseudomonadati</taxon>
        <taxon>Pseudomonadota</taxon>
        <taxon>Betaproteobacteria</taxon>
        <taxon>Burkholderiales</taxon>
        <taxon>Comamonadaceae</taxon>
        <taxon>Hylemonella</taxon>
    </lineage>
</organism>
<comment type="caution">
    <text evidence="1">The sequence shown here is derived from an EMBL/GenBank/DDBJ whole genome shotgun (WGS) entry which is preliminary data.</text>
</comment>
<dbReference type="InterPro" id="IPR007523">
    <property type="entry name" value="NDUFAF3/AAMDC"/>
</dbReference>
<evidence type="ECO:0000313" key="2">
    <source>
        <dbReference type="Proteomes" id="UP000016368"/>
    </source>
</evidence>
<accession>F3KQU1</accession>
<dbReference type="AlphaFoldDB" id="F3KQU1"/>
<dbReference type="STRING" id="887062.HGR_04079"/>
<keyword evidence="2" id="KW-1185">Reference proteome</keyword>
<dbReference type="SUPFAM" id="SSF64076">
    <property type="entry name" value="MTH938-like"/>
    <property type="match status" value="1"/>
</dbReference>
<gene>
    <name evidence="1" type="ORF">HGR_04079</name>
</gene>
<protein>
    <recommendedName>
        <fullName evidence="3">Xcc1710-like domain-containing protein</fullName>
    </recommendedName>
</protein>
<dbReference type="EMBL" id="AEGR01000041">
    <property type="protein sequence ID" value="EGI77861.1"/>
    <property type="molecule type" value="Genomic_DNA"/>
</dbReference>
<evidence type="ECO:0000313" key="1">
    <source>
        <dbReference type="EMBL" id="EGI77861.1"/>
    </source>
</evidence>
<dbReference type="CDD" id="cd05560">
    <property type="entry name" value="Xcc1710_like"/>
    <property type="match status" value="1"/>
</dbReference>
<dbReference type="OrthoDB" id="9800373at2"/>
<dbReference type="PANTHER" id="PTHR21192:SF2">
    <property type="entry name" value="NADH DEHYDROGENASE [UBIQUINONE] 1 ALPHA SUBCOMPLEX ASSEMBLY FACTOR 3"/>
    <property type="match status" value="1"/>
</dbReference>
<reference evidence="1 2" key="1">
    <citation type="journal article" date="2011" name="EMBO J.">
        <title>Structural diversity of bacterial flagellar motors.</title>
        <authorList>
            <person name="Chen S."/>
            <person name="Beeby M."/>
            <person name="Murphy G.E."/>
            <person name="Leadbetter J.R."/>
            <person name="Hendrixson D.R."/>
            <person name="Briegel A."/>
            <person name="Li Z."/>
            <person name="Shi J."/>
            <person name="Tocheva E.I."/>
            <person name="Muller A."/>
            <person name="Dobro M.J."/>
            <person name="Jensen G.J."/>
        </authorList>
    </citation>
    <scope>NUCLEOTIDE SEQUENCE [LARGE SCALE GENOMIC DNA]</scope>
    <source>
        <strain evidence="1 2">ATCC 19624</strain>
    </source>
</reference>
<name>F3KQU1_9BURK</name>
<dbReference type="Pfam" id="PF04430">
    <property type="entry name" value="DUF498"/>
    <property type="match status" value="1"/>
</dbReference>
<dbReference type="Gene3D" id="3.40.1230.10">
    <property type="entry name" value="MTH938-like"/>
    <property type="match status" value="1"/>
</dbReference>
<proteinExistence type="predicted"/>
<dbReference type="PANTHER" id="PTHR21192">
    <property type="entry name" value="NUCLEAR PROTEIN E3-3"/>
    <property type="match status" value="1"/>
</dbReference>
<evidence type="ECO:0008006" key="3">
    <source>
        <dbReference type="Google" id="ProtNLM"/>
    </source>
</evidence>